<evidence type="ECO:0000256" key="3">
    <source>
        <dbReference type="ARBA" id="ARBA00022946"/>
    </source>
</evidence>
<reference evidence="4 5" key="1">
    <citation type="submission" date="2021-03" db="EMBL/GenBank/DDBJ databases">
        <authorList>
            <person name="King G.J."/>
            <person name="Bancroft I."/>
            <person name="Baten A."/>
            <person name="Bloomfield J."/>
            <person name="Borpatragohain P."/>
            <person name="He Z."/>
            <person name="Irish N."/>
            <person name="Irwin J."/>
            <person name="Liu K."/>
            <person name="Mauleon R.P."/>
            <person name="Moore J."/>
            <person name="Morris R."/>
            <person name="Ostergaard L."/>
            <person name="Wang B."/>
            <person name="Wells R."/>
        </authorList>
    </citation>
    <scope>NUCLEOTIDE SEQUENCE [LARGE SCALE GENOMIC DNA]</scope>
    <source>
        <strain evidence="4">R-o-18</strain>
        <tissue evidence="4">Leaf</tissue>
    </source>
</reference>
<keyword evidence="2" id="KW-0805">Transcription regulation</keyword>
<gene>
    <name evidence="4" type="primary">A09p014670.1_BraROA</name>
    <name evidence="4" type="ORF">IGI04_034094</name>
</gene>
<keyword evidence="2" id="KW-0806">Transcription termination</keyword>
<dbReference type="PANTHER" id="PTHR13068:SF179">
    <property type="entry name" value="MITOCHONDRIAL TRANSCRIPTION TERMINATION FACTOR FAMILY PROTEIN"/>
    <property type="match status" value="1"/>
</dbReference>
<dbReference type="InterPro" id="IPR003690">
    <property type="entry name" value="MTERF"/>
</dbReference>
<comment type="caution">
    <text evidence="4">The sequence shown here is derived from an EMBL/GenBank/DDBJ whole genome shotgun (WGS) entry which is preliminary data.</text>
</comment>
<evidence type="ECO:0000256" key="2">
    <source>
        <dbReference type="ARBA" id="ARBA00022472"/>
    </source>
</evidence>
<organism evidence="4 5">
    <name type="scientific">Brassica rapa subsp. trilocularis</name>
    <dbReference type="NCBI Taxonomy" id="1813537"/>
    <lineage>
        <taxon>Eukaryota</taxon>
        <taxon>Viridiplantae</taxon>
        <taxon>Streptophyta</taxon>
        <taxon>Embryophyta</taxon>
        <taxon>Tracheophyta</taxon>
        <taxon>Spermatophyta</taxon>
        <taxon>Magnoliopsida</taxon>
        <taxon>eudicotyledons</taxon>
        <taxon>Gunneridae</taxon>
        <taxon>Pentapetalae</taxon>
        <taxon>rosids</taxon>
        <taxon>malvids</taxon>
        <taxon>Brassicales</taxon>
        <taxon>Brassicaceae</taxon>
        <taxon>Brassiceae</taxon>
        <taxon>Brassica</taxon>
    </lineage>
</organism>
<dbReference type="Gene3D" id="1.25.70.10">
    <property type="entry name" value="Transcription termination factor 3, mitochondrial"/>
    <property type="match status" value="2"/>
</dbReference>
<evidence type="ECO:0000313" key="4">
    <source>
        <dbReference type="EMBL" id="KAG5382624.1"/>
    </source>
</evidence>
<keyword evidence="3" id="KW-0809">Transit peptide</keyword>
<protein>
    <submittedName>
        <fullName evidence="4">Uncharacterized protein</fullName>
    </submittedName>
</protein>
<dbReference type="SMART" id="SM00733">
    <property type="entry name" value="Mterf"/>
    <property type="match status" value="14"/>
</dbReference>
<keyword evidence="2" id="KW-0804">Transcription</keyword>
<keyword evidence="5" id="KW-1185">Reference proteome</keyword>
<name>A0ABQ7L7Q6_BRACM</name>
<evidence type="ECO:0000256" key="1">
    <source>
        <dbReference type="ARBA" id="ARBA00007692"/>
    </source>
</evidence>
<comment type="similarity">
    <text evidence="1">Belongs to the mTERF family.</text>
</comment>
<dbReference type="EMBL" id="JADBGQ010000008">
    <property type="protein sequence ID" value="KAG5382624.1"/>
    <property type="molecule type" value="Genomic_DNA"/>
</dbReference>
<dbReference type="PANTHER" id="PTHR13068">
    <property type="entry name" value="CGI-12 PROTEIN-RELATED"/>
    <property type="match status" value="1"/>
</dbReference>
<sequence>MFSLIPHGRRSIELPLRLNLVNLLQNASAFSSDVSSLQDGRKGKTFTVSYLVHSLGLTRKLSETISTKVNLEDKCNPDSVLSLLRSHGFTDSHLSSIVTNYPRLLTADAEGSLSPKLKFLKSRGASSSELSETLSKVPRILGVKKEKSISIYYDFVRDVIEADKSLEYVKLRPSSLPQGSQQENKLRNVSALRDLELGFDVEDVWAMFKKYPPFLNNSEKKVTQTIETLKMCGLQEDEILSLFEKFPQCISYSEEKMEKAIDTLLCLGFSKGDLTVILKRFPQFIGLSAESLKEKTEFLVKEMNWPLKAVVSTPAVLGYSLEKRTVPRCNVIKALMTKGLLGSELPTISPVLAIADEAFLNKYVRKHNDKKLVAELMATFTGKKKKNKKNLDLKWPSFIVSLNLSRNASSSSASGLKGKNFTVSYLVDSLSFTPKLAESISKKVTFDDKSRPDSVLNLFKSHGFTDSQISTIITAYPLLLTADAEKSIAPKLQLLLSRGASPSELTETISKVPRILSKDRSLTVYYDFVKEVIEADKKSTSTLCLPKRGKQENKIRNISALRELGMPQRMLFPLLISNRPHICGKERFQESLKKVVEMGFDPTTPRFLEALRIVMGMNNETVQEKVSVYKRLGFTAEDILVMFKRFPIFLALSEKKITRSFETMKECGLLEDEELRSVVKMFPQCLGFSEENILNSVETFLGLGFSRDEIAMMVKRLPASIGYAGETVKRKTEFVVKEMSWPLRAVALFPQVLGLSMEKRIVPRCNVIKALISKGLIKSELLPSLSSALVCTDQDFLKRYVRKHDEDEEFVAELMAVFTGEMRTNK</sequence>
<proteinExistence type="inferred from homology"/>
<dbReference type="Pfam" id="PF02536">
    <property type="entry name" value="mTERF"/>
    <property type="match status" value="2"/>
</dbReference>
<dbReference type="Proteomes" id="UP000823674">
    <property type="component" value="Chromosome A09"/>
</dbReference>
<accession>A0ABQ7L7Q6</accession>
<dbReference type="InterPro" id="IPR038538">
    <property type="entry name" value="MTERF_sf"/>
</dbReference>
<evidence type="ECO:0000313" key="5">
    <source>
        <dbReference type="Proteomes" id="UP000823674"/>
    </source>
</evidence>